<feature type="region of interest" description="Disordered" evidence="1">
    <location>
        <begin position="17"/>
        <end position="63"/>
    </location>
</feature>
<comment type="caution">
    <text evidence="2">The sequence shown here is derived from an EMBL/GenBank/DDBJ whole genome shotgun (WGS) entry which is preliminary data.</text>
</comment>
<gene>
    <name evidence="2" type="ORF">CAT723_14300</name>
</gene>
<accession>A0AAV5G7H2</accession>
<sequence length="63" mass="6718">MFDWPLACGDDGFLAYTDTGDDLENTPGQGENTEEYGKIKSRGAGVKQEDDAGDNKESAGNTD</sequence>
<evidence type="ECO:0000256" key="1">
    <source>
        <dbReference type="SAM" id="MobiDB-lite"/>
    </source>
</evidence>
<name>A0AAV5G7H2_CORAM</name>
<organism evidence="2 3">
    <name type="scientific">Corynebacterium ammoniagenes</name>
    <name type="common">Brevibacterium ammoniagenes</name>
    <dbReference type="NCBI Taxonomy" id="1697"/>
    <lineage>
        <taxon>Bacteria</taxon>
        <taxon>Bacillati</taxon>
        <taxon>Actinomycetota</taxon>
        <taxon>Actinomycetes</taxon>
        <taxon>Mycobacteriales</taxon>
        <taxon>Corynebacteriaceae</taxon>
        <taxon>Corynebacterium</taxon>
    </lineage>
</organism>
<dbReference type="Proteomes" id="UP001054925">
    <property type="component" value="Unassembled WGS sequence"/>
</dbReference>
<reference evidence="2" key="1">
    <citation type="submission" date="2021-12" db="EMBL/GenBank/DDBJ databases">
        <title>Draft genome sequence of Corynebacterium ammoniagenes strain T-723.</title>
        <authorList>
            <person name="Matsuzawa M."/>
            <person name="Hiratani M."/>
            <person name="Abe I."/>
            <person name="Tsuji Y."/>
            <person name="Nakamura J."/>
        </authorList>
    </citation>
    <scope>NUCLEOTIDE SEQUENCE</scope>
    <source>
        <strain evidence="2">T-723</strain>
    </source>
</reference>
<feature type="compositionally biased region" description="Basic and acidic residues" evidence="1">
    <location>
        <begin position="47"/>
        <end position="57"/>
    </location>
</feature>
<dbReference type="EMBL" id="BQKK01000002">
    <property type="protein sequence ID" value="GJN42951.1"/>
    <property type="molecule type" value="Genomic_DNA"/>
</dbReference>
<dbReference type="AlphaFoldDB" id="A0AAV5G7H2"/>
<evidence type="ECO:0000313" key="2">
    <source>
        <dbReference type="EMBL" id="GJN42951.1"/>
    </source>
</evidence>
<evidence type="ECO:0000313" key="3">
    <source>
        <dbReference type="Proteomes" id="UP001054925"/>
    </source>
</evidence>
<proteinExistence type="predicted"/>
<protein>
    <submittedName>
        <fullName evidence="2">Uncharacterized protein</fullName>
    </submittedName>
</protein>